<proteinExistence type="predicted"/>
<name>A0ABQ0LKB7_MYCCL</name>
<dbReference type="EMBL" id="DF847217">
    <property type="protein sequence ID" value="GAT51505.1"/>
    <property type="molecule type" value="Genomic_DNA"/>
</dbReference>
<feature type="region of interest" description="Disordered" evidence="1">
    <location>
        <begin position="102"/>
        <end position="126"/>
    </location>
</feature>
<keyword evidence="3" id="KW-1185">Reference proteome</keyword>
<feature type="region of interest" description="Disordered" evidence="1">
    <location>
        <begin position="252"/>
        <end position="307"/>
    </location>
</feature>
<feature type="compositionally biased region" description="Basic and acidic residues" evidence="1">
    <location>
        <begin position="222"/>
        <end position="234"/>
    </location>
</feature>
<reference evidence="2" key="1">
    <citation type="submission" date="2014-09" db="EMBL/GenBank/DDBJ databases">
        <title>Genome sequence of the luminous mushroom Mycena chlorophos for searching fungal bioluminescence genes.</title>
        <authorList>
            <person name="Tanaka Y."/>
            <person name="Kasuga D."/>
            <person name="Oba Y."/>
            <person name="Hase S."/>
            <person name="Sato K."/>
            <person name="Oba Y."/>
            <person name="Sakakibara Y."/>
        </authorList>
    </citation>
    <scope>NUCLEOTIDE SEQUENCE</scope>
</reference>
<dbReference type="Proteomes" id="UP000815677">
    <property type="component" value="Unassembled WGS sequence"/>
</dbReference>
<accession>A0ABQ0LKB7</accession>
<protein>
    <submittedName>
        <fullName evidence="2">Uncharacterized protein</fullName>
    </submittedName>
</protein>
<gene>
    <name evidence="2" type="ORF">MCHLO_08639</name>
</gene>
<organism evidence="2 3">
    <name type="scientific">Mycena chlorophos</name>
    <name type="common">Agaric fungus</name>
    <name type="synonym">Agaricus chlorophos</name>
    <dbReference type="NCBI Taxonomy" id="658473"/>
    <lineage>
        <taxon>Eukaryota</taxon>
        <taxon>Fungi</taxon>
        <taxon>Dikarya</taxon>
        <taxon>Basidiomycota</taxon>
        <taxon>Agaricomycotina</taxon>
        <taxon>Agaricomycetes</taxon>
        <taxon>Agaricomycetidae</taxon>
        <taxon>Agaricales</taxon>
        <taxon>Marasmiineae</taxon>
        <taxon>Mycenaceae</taxon>
        <taxon>Mycena</taxon>
    </lineage>
</organism>
<feature type="compositionally biased region" description="Low complexity" evidence="1">
    <location>
        <begin position="295"/>
        <end position="307"/>
    </location>
</feature>
<sequence length="423" mass="46110">MDPLRGHDASRRHSRRDPESPTRNPLPEPPQLSSFLPPIGTASVDQTDGSLWLNSRVDAIQTTEHAPVHASGGNNRNITAQIRASTSMTVQPGESFRQPHILAREREPPSRSPQQEDIPQDGRRTIPPQATLAAEELEDPEAEYYAQLEADDSFRLSPSNMHGPGAYWRTPTPEGVRIGGPGSAPGHGSPPGVVLLQPQLREDPLLSERVPTPYPMHRSTHGGRDRTSARRSESPDSEVAIDLVVPWPPNDVQHPRFSLPNSSFAPQPRPGPDISTRTGPESVSSSPSPPPVVPPRNNANPPAPSHASAYAYASASASTCTCAWCSLCVDGRQFFHNQLAASNALTAILQYQDAVIRNLMMQVQAQATPWWPNYPRPGGVGHWQPPRPMIWHNGPWLRPGWYTTEQLNRIAGSIAPAVSFGAI</sequence>
<feature type="compositionally biased region" description="Basic and acidic residues" evidence="1">
    <location>
        <begin position="1"/>
        <end position="20"/>
    </location>
</feature>
<evidence type="ECO:0000313" key="2">
    <source>
        <dbReference type="EMBL" id="GAT51505.1"/>
    </source>
</evidence>
<feature type="region of interest" description="Disordered" evidence="1">
    <location>
        <begin position="1"/>
        <end position="47"/>
    </location>
</feature>
<feature type="region of interest" description="Disordered" evidence="1">
    <location>
        <begin position="165"/>
        <end position="195"/>
    </location>
</feature>
<evidence type="ECO:0000313" key="3">
    <source>
        <dbReference type="Proteomes" id="UP000815677"/>
    </source>
</evidence>
<feature type="region of interest" description="Disordered" evidence="1">
    <location>
        <begin position="207"/>
        <end position="237"/>
    </location>
</feature>
<evidence type="ECO:0000256" key="1">
    <source>
        <dbReference type="SAM" id="MobiDB-lite"/>
    </source>
</evidence>